<evidence type="ECO:0000313" key="2">
    <source>
        <dbReference type="EMBL" id="AGA26678.1"/>
    </source>
</evidence>
<gene>
    <name evidence="2" type="ordered locus">Sinac_2366</name>
</gene>
<keyword evidence="3" id="KW-1185">Reference proteome</keyword>
<dbReference type="KEGG" id="saci:Sinac_2366"/>
<keyword evidence="1" id="KW-0472">Membrane</keyword>
<dbReference type="EMBL" id="CP003364">
    <property type="protein sequence ID" value="AGA26678.1"/>
    <property type="molecule type" value="Genomic_DNA"/>
</dbReference>
<reference evidence="2 3" key="1">
    <citation type="submission" date="2012-02" db="EMBL/GenBank/DDBJ databases">
        <title>Complete sequence of chromosome of Singulisphaera acidiphila DSM 18658.</title>
        <authorList>
            <consortium name="US DOE Joint Genome Institute (JGI-PGF)"/>
            <person name="Lucas S."/>
            <person name="Copeland A."/>
            <person name="Lapidus A."/>
            <person name="Glavina del Rio T."/>
            <person name="Dalin E."/>
            <person name="Tice H."/>
            <person name="Bruce D."/>
            <person name="Goodwin L."/>
            <person name="Pitluck S."/>
            <person name="Peters L."/>
            <person name="Ovchinnikova G."/>
            <person name="Chertkov O."/>
            <person name="Kyrpides N."/>
            <person name="Mavromatis K."/>
            <person name="Ivanova N."/>
            <person name="Brettin T."/>
            <person name="Detter J.C."/>
            <person name="Han C."/>
            <person name="Larimer F."/>
            <person name="Land M."/>
            <person name="Hauser L."/>
            <person name="Markowitz V."/>
            <person name="Cheng J.-F."/>
            <person name="Hugenholtz P."/>
            <person name="Woyke T."/>
            <person name="Wu D."/>
            <person name="Tindall B."/>
            <person name="Pomrenke H."/>
            <person name="Brambilla E."/>
            <person name="Klenk H.-P."/>
            <person name="Eisen J.A."/>
        </authorList>
    </citation>
    <scope>NUCLEOTIDE SEQUENCE [LARGE SCALE GENOMIC DNA]</scope>
    <source>
        <strain evidence="3">ATCC BAA-1392 / DSM 18658 / VKM B-2454 / MOB10</strain>
    </source>
</reference>
<proteinExistence type="predicted"/>
<feature type="transmembrane region" description="Helical" evidence="1">
    <location>
        <begin position="6"/>
        <end position="23"/>
    </location>
</feature>
<evidence type="ECO:0000256" key="1">
    <source>
        <dbReference type="SAM" id="Phobius"/>
    </source>
</evidence>
<protein>
    <submittedName>
        <fullName evidence="2">Uncharacterized protein</fullName>
    </submittedName>
</protein>
<name>L0DCW4_SINAD</name>
<sequence>MRIGPIELMVVAFSGLLYLWPIWRICRKAGFPGALSLLAIIPAANTVSITLVGRTDVQLLE</sequence>
<keyword evidence="1" id="KW-1133">Transmembrane helix</keyword>
<keyword evidence="1" id="KW-0812">Transmembrane</keyword>
<dbReference type="Proteomes" id="UP000010798">
    <property type="component" value="Chromosome"/>
</dbReference>
<organism evidence="2 3">
    <name type="scientific">Singulisphaera acidiphila (strain ATCC BAA-1392 / DSM 18658 / VKM B-2454 / MOB10)</name>
    <dbReference type="NCBI Taxonomy" id="886293"/>
    <lineage>
        <taxon>Bacteria</taxon>
        <taxon>Pseudomonadati</taxon>
        <taxon>Planctomycetota</taxon>
        <taxon>Planctomycetia</taxon>
        <taxon>Isosphaerales</taxon>
        <taxon>Isosphaeraceae</taxon>
        <taxon>Singulisphaera</taxon>
    </lineage>
</organism>
<accession>L0DCW4</accession>
<dbReference type="AlphaFoldDB" id="L0DCW4"/>
<dbReference type="RefSeq" id="WP_015245831.1">
    <property type="nucleotide sequence ID" value="NC_019892.1"/>
</dbReference>
<dbReference type="OrthoDB" id="123194at2"/>
<dbReference type="STRING" id="886293.Sinac_2366"/>
<feature type="transmembrane region" description="Helical" evidence="1">
    <location>
        <begin position="35"/>
        <end position="53"/>
    </location>
</feature>
<evidence type="ECO:0000313" key="3">
    <source>
        <dbReference type="Proteomes" id="UP000010798"/>
    </source>
</evidence>
<dbReference type="HOGENOM" id="CLU_2920281_0_0_0"/>